<keyword evidence="2" id="KW-1185">Reference proteome</keyword>
<dbReference type="Proteomes" id="UP001482620">
    <property type="component" value="Unassembled WGS sequence"/>
</dbReference>
<reference evidence="1 2" key="1">
    <citation type="submission" date="2021-06" db="EMBL/GenBank/DDBJ databases">
        <authorList>
            <person name="Palmer J.M."/>
        </authorList>
    </citation>
    <scope>NUCLEOTIDE SEQUENCE [LARGE SCALE GENOMIC DNA]</scope>
    <source>
        <strain evidence="2">if_2019</strain>
        <tissue evidence="1">Muscle</tissue>
    </source>
</reference>
<evidence type="ECO:0000313" key="1">
    <source>
        <dbReference type="EMBL" id="MEQ2257378.1"/>
    </source>
</evidence>
<name>A0ABV0VKX9_9TELE</name>
<proteinExistence type="predicted"/>
<dbReference type="EMBL" id="JAHRIQ010110365">
    <property type="protein sequence ID" value="MEQ2257378.1"/>
    <property type="molecule type" value="Genomic_DNA"/>
</dbReference>
<protein>
    <submittedName>
        <fullName evidence="1">Uncharacterized protein</fullName>
    </submittedName>
</protein>
<comment type="caution">
    <text evidence="1">The sequence shown here is derived from an EMBL/GenBank/DDBJ whole genome shotgun (WGS) entry which is preliminary data.</text>
</comment>
<sequence>MNEDYCLFYIFVGSCFCDGVVHMTVMKTCEYSQFRSPGWPCEEVFVGVHWGWETHGVGIRAHWGVGTTPSWVGSGWRAGLSHVDPSFVHSPLSRGGWGLLGTGFGAGGREPGRGHLGLGGAGAVCLSLPQEGRGPPPGLAGCP</sequence>
<accession>A0ABV0VKX9</accession>
<gene>
    <name evidence="1" type="ORF">ILYODFUR_034236</name>
</gene>
<organism evidence="1 2">
    <name type="scientific">Ilyodon furcidens</name>
    <name type="common">goldbreast splitfin</name>
    <dbReference type="NCBI Taxonomy" id="33524"/>
    <lineage>
        <taxon>Eukaryota</taxon>
        <taxon>Metazoa</taxon>
        <taxon>Chordata</taxon>
        <taxon>Craniata</taxon>
        <taxon>Vertebrata</taxon>
        <taxon>Euteleostomi</taxon>
        <taxon>Actinopterygii</taxon>
        <taxon>Neopterygii</taxon>
        <taxon>Teleostei</taxon>
        <taxon>Neoteleostei</taxon>
        <taxon>Acanthomorphata</taxon>
        <taxon>Ovalentaria</taxon>
        <taxon>Atherinomorphae</taxon>
        <taxon>Cyprinodontiformes</taxon>
        <taxon>Goodeidae</taxon>
        <taxon>Ilyodon</taxon>
    </lineage>
</organism>
<evidence type="ECO:0000313" key="2">
    <source>
        <dbReference type="Proteomes" id="UP001482620"/>
    </source>
</evidence>